<dbReference type="SUPFAM" id="SSF53756">
    <property type="entry name" value="UDP-Glycosyltransferase/glycogen phosphorylase"/>
    <property type="match status" value="1"/>
</dbReference>
<dbReference type="PANTHER" id="PTHR43685:SF2">
    <property type="entry name" value="GLYCOSYLTRANSFERASE 2-LIKE DOMAIN-CONTAINING PROTEIN"/>
    <property type="match status" value="1"/>
</dbReference>
<evidence type="ECO:0000313" key="3">
    <source>
        <dbReference type="EMBL" id="GAA3670227.1"/>
    </source>
</evidence>
<reference evidence="4" key="1">
    <citation type="journal article" date="2019" name="Int. J. Syst. Evol. Microbiol.">
        <title>The Global Catalogue of Microorganisms (GCM) 10K type strain sequencing project: providing services to taxonomists for standard genome sequencing and annotation.</title>
        <authorList>
            <consortium name="The Broad Institute Genomics Platform"/>
            <consortium name="The Broad Institute Genome Sequencing Center for Infectious Disease"/>
            <person name="Wu L."/>
            <person name="Ma J."/>
        </authorList>
    </citation>
    <scope>NUCLEOTIDE SEQUENCE [LARGE SCALE GENOMIC DNA]</scope>
    <source>
        <strain evidence="4">JCM 30742</strain>
    </source>
</reference>
<protein>
    <submittedName>
        <fullName evidence="3">CDP-glycerol glycerophosphotransferase family protein</fullName>
    </submittedName>
</protein>
<dbReference type="InterPro" id="IPR029044">
    <property type="entry name" value="Nucleotide-diphossugar_trans"/>
</dbReference>
<accession>A0ABP7BXJ9</accession>
<feature type="region of interest" description="Disordered" evidence="1">
    <location>
        <begin position="1"/>
        <end position="21"/>
    </location>
</feature>
<feature type="domain" description="Glycosyltransferase 2-like" evidence="2">
    <location>
        <begin position="30"/>
        <end position="199"/>
    </location>
</feature>
<gene>
    <name evidence="3" type="ORF">GCM10023081_05660</name>
</gene>
<organism evidence="3 4">
    <name type="scientific">Arthrobacter ginkgonis</name>
    <dbReference type="NCBI Taxonomy" id="1630594"/>
    <lineage>
        <taxon>Bacteria</taxon>
        <taxon>Bacillati</taxon>
        <taxon>Actinomycetota</taxon>
        <taxon>Actinomycetes</taxon>
        <taxon>Micrococcales</taxon>
        <taxon>Micrococcaceae</taxon>
        <taxon>Arthrobacter</taxon>
    </lineage>
</organism>
<dbReference type="Proteomes" id="UP001500752">
    <property type="component" value="Unassembled WGS sequence"/>
</dbReference>
<dbReference type="SUPFAM" id="SSF53448">
    <property type="entry name" value="Nucleotide-diphospho-sugar transferases"/>
    <property type="match status" value="1"/>
</dbReference>
<name>A0ABP7BXJ9_9MICC</name>
<proteinExistence type="predicted"/>
<comment type="caution">
    <text evidence="3">The sequence shown here is derived from an EMBL/GenBank/DDBJ whole genome shotgun (WGS) entry which is preliminary data.</text>
</comment>
<dbReference type="InterPro" id="IPR043148">
    <property type="entry name" value="TagF_C"/>
</dbReference>
<dbReference type="InterPro" id="IPR001173">
    <property type="entry name" value="Glyco_trans_2-like"/>
</dbReference>
<evidence type="ECO:0000313" key="4">
    <source>
        <dbReference type="Proteomes" id="UP001500752"/>
    </source>
</evidence>
<dbReference type="Gene3D" id="3.90.550.10">
    <property type="entry name" value="Spore Coat Polysaccharide Biosynthesis Protein SpsA, Chain A"/>
    <property type="match status" value="1"/>
</dbReference>
<dbReference type="Pfam" id="PF00535">
    <property type="entry name" value="Glycos_transf_2"/>
    <property type="match status" value="1"/>
</dbReference>
<feature type="compositionally biased region" description="Basic and acidic residues" evidence="1">
    <location>
        <begin position="1"/>
        <end position="13"/>
    </location>
</feature>
<keyword evidence="4" id="KW-1185">Reference proteome</keyword>
<dbReference type="EMBL" id="BAABEO010000008">
    <property type="protein sequence ID" value="GAA3670227.1"/>
    <property type="molecule type" value="Genomic_DNA"/>
</dbReference>
<dbReference type="InterPro" id="IPR050834">
    <property type="entry name" value="Glycosyltransf_2"/>
</dbReference>
<dbReference type="CDD" id="cd00761">
    <property type="entry name" value="Glyco_tranf_GTA_type"/>
    <property type="match status" value="1"/>
</dbReference>
<dbReference type="Pfam" id="PF04464">
    <property type="entry name" value="Glyphos_transf"/>
    <property type="match status" value="1"/>
</dbReference>
<dbReference type="InterPro" id="IPR007554">
    <property type="entry name" value="Glycerophosphate_synth"/>
</dbReference>
<sequence length="913" mass="103196">MDKFYPPETREDVTPASAPLQPTRDGYRLTVISAVYNVARYLPEFIASLEAQTFDHGRVQVVAVDDGSTDESADLLRAWARDTRYAVTVLSKENGGQSSARNLGLDAASGDWVTFADPDDMLDPEYFTQIEAFLAKNPEAAMAATNLLDFHELTGETRNTHPLRHRFTGGDRLVDLDRHPNFFHMSGGTSVFPLRALQDLGLRFDLRVAPTFEDAHFIQRFLLASPDRKIAYLESARYLYRRRADGSSTLQTSRRDPRKYTDVLEYGLLDLLQRAKAQAGPVPRWLQNAIIYDLTWHFRAEESANTSAGKISADTAAQFHRLVAEIRSHLDPSVIDSFTVVRRSPTQREALLHGYSAEPWHSEEIFLDRLDQDRQLVRLRYRFAGTPPTETLRLRGLPVEPVHAKTRAHTYFREPLLTERILWVSAAGSIEVDLNGVRMPLTFTEPAPQKPYSVRPSQIRQQSEPEHAVPELSAKRIPAVELPKVSAEDRRILRFSSLRPVRRLFANAWVLMDRDENANDSAEHLFRYLRKHRRDINAWFVLKKDTPDWHRLKKEGFKRLVPHGSLLWKALCLNARHIVSSHADVYVHDPFRLGSGHKPTWKFTFLQHGVIKDDLSRWLNAKPITNFVTTTPAEFASIAGNGSPYVFTTRETHLTGLPRHDRLARLARKASAKAEKRSIVVMPTWRQDLAGLQLQAGGWAREINPAFFESEFHHEWSGVLRSPRLAALAREHGLEVVFVPHPNLKPYVPLMELPAHVTVKTYDQDDVQEILSRAAVVVTDYSSVAFDAAFIRRPIAYFQFDKAAVFGGAHITKPGYFSYERDGFGPVATGFDELMDNVAAALDPAGTAGTALEEYRERMERTFTLPQDGACARVTAMVERSTVPLSVRKAHGNPTAAPEAPPITYELFNAPLT</sequence>
<dbReference type="Gene3D" id="3.40.50.12580">
    <property type="match status" value="1"/>
</dbReference>
<dbReference type="PANTHER" id="PTHR43685">
    <property type="entry name" value="GLYCOSYLTRANSFERASE"/>
    <property type="match status" value="1"/>
</dbReference>
<evidence type="ECO:0000256" key="1">
    <source>
        <dbReference type="SAM" id="MobiDB-lite"/>
    </source>
</evidence>
<evidence type="ECO:0000259" key="2">
    <source>
        <dbReference type="Pfam" id="PF00535"/>
    </source>
</evidence>